<evidence type="ECO:0000256" key="1">
    <source>
        <dbReference type="ARBA" id="ARBA00004571"/>
    </source>
</evidence>
<name>A0A937FB64_9BACT</name>
<feature type="domain" description="TonB-dependent receptor plug" evidence="10">
    <location>
        <begin position="201"/>
        <end position="328"/>
    </location>
</feature>
<evidence type="ECO:0000256" key="6">
    <source>
        <dbReference type="ARBA" id="ARBA00023136"/>
    </source>
</evidence>
<evidence type="ECO:0000259" key="10">
    <source>
        <dbReference type="Pfam" id="PF07715"/>
    </source>
</evidence>
<evidence type="ECO:0000256" key="8">
    <source>
        <dbReference type="PROSITE-ProRule" id="PRU01360"/>
    </source>
</evidence>
<gene>
    <name evidence="11" type="ORF">JL102_19780</name>
</gene>
<keyword evidence="5 9" id="KW-0732">Signal</keyword>
<dbReference type="RefSeq" id="WP_202246194.1">
    <property type="nucleotide sequence ID" value="NZ_JAESIY010000012.1"/>
</dbReference>
<dbReference type="SUPFAM" id="SSF49464">
    <property type="entry name" value="Carboxypeptidase regulatory domain-like"/>
    <property type="match status" value="1"/>
</dbReference>
<keyword evidence="3 8" id="KW-1134">Transmembrane beta strand</keyword>
<dbReference type="GO" id="GO:0015344">
    <property type="term" value="F:siderophore uptake transmembrane transporter activity"/>
    <property type="evidence" value="ECO:0007669"/>
    <property type="project" value="TreeGrafter"/>
</dbReference>
<evidence type="ECO:0000256" key="3">
    <source>
        <dbReference type="ARBA" id="ARBA00022452"/>
    </source>
</evidence>
<dbReference type="InterPro" id="IPR037066">
    <property type="entry name" value="Plug_dom_sf"/>
</dbReference>
<dbReference type="Pfam" id="PF07715">
    <property type="entry name" value="Plug"/>
    <property type="match status" value="1"/>
</dbReference>
<reference evidence="11" key="1">
    <citation type="submission" date="2021-01" db="EMBL/GenBank/DDBJ databases">
        <title>Fulvivirga kasyanovii gen. nov., sp nov., a novel member of the phylum Bacteroidetes isolated from seawater in a mussel farm.</title>
        <authorList>
            <person name="Zhao L.-H."/>
            <person name="Wang Z.-J."/>
        </authorList>
    </citation>
    <scope>NUCLEOTIDE SEQUENCE</scope>
    <source>
        <strain evidence="11">2943</strain>
    </source>
</reference>
<dbReference type="GO" id="GO:0044718">
    <property type="term" value="P:siderophore transmembrane transport"/>
    <property type="evidence" value="ECO:0007669"/>
    <property type="project" value="TreeGrafter"/>
</dbReference>
<dbReference type="Pfam" id="PF13715">
    <property type="entry name" value="CarbopepD_reg_2"/>
    <property type="match status" value="1"/>
</dbReference>
<dbReference type="Gene3D" id="2.40.170.20">
    <property type="entry name" value="TonB-dependent receptor, beta-barrel domain"/>
    <property type="match status" value="1"/>
</dbReference>
<dbReference type="Gene3D" id="2.60.40.1120">
    <property type="entry name" value="Carboxypeptidase-like, regulatory domain"/>
    <property type="match status" value="1"/>
</dbReference>
<comment type="similarity">
    <text evidence="8">Belongs to the TonB-dependent receptor family.</text>
</comment>
<feature type="signal peptide" evidence="9">
    <location>
        <begin position="1"/>
        <end position="22"/>
    </location>
</feature>
<dbReference type="AlphaFoldDB" id="A0A937FB64"/>
<dbReference type="PANTHER" id="PTHR30069:SF29">
    <property type="entry name" value="HEMOGLOBIN AND HEMOGLOBIN-HAPTOGLOBIN-BINDING PROTEIN 1-RELATED"/>
    <property type="match status" value="1"/>
</dbReference>
<dbReference type="PROSITE" id="PS52016">
    <property type="entry name" value="TONB_DEPENDENT_REC_3"/>
    <property type="match status" value="1"/>
</dbReference>
<dbReference type="EMBL" id="JAESIY010000012">
    <property type="protein sequence ID" value="MBL3658402.1"/>
    <property type="molecule type" value="Genomic_DNA"/>
</dbReference>
<evidence type="ECO:0000256" key="4">
    <source>
        <dbReference type="ARBA" id="ARBA00022692"/>
    </source>
</evidence>
<dbReference type="InterPro" id="IPR023996">
    <property type="entry name" value="TonB-dep_OMP_SusC/RagA"/>
</dbReference>
<dbReference type="NCBIfam" id="TIGR04056">
    <property type="entry name" value="OMP_RagA_SusC"/>
    <property type="match status" value="1"/>
</dbReference>
<dbReference type="SUPFAM" id="SSF56935">
    <property type="entry name" value="Porins"/>
    <property type="match status" value="1"/>
</dbReference>
<protein>
    <submittedName>
        <fullName evidence="11">SusC/RagA family TonB-linked outer membrane protein</fullName>
    </submittedName>
</protein>
<feature type="chain" id="PRO_5037735519" evidence="9">
    <location>
        <begin position="23"/>
        <end position="1166"/>
    </location>
</feature>
<dbReference type="PANTHER" id="PTHR30069">
    <property type="entry name" value="TONB-DEPENDENT OUTER MEMBRANE RECEPTOR"/>
    <property type="match status" value="1"/>
</dbReference>
<dbReference type="InterPro" id="IPR036942">
    <property type="entry name" value="Beta-barrel_TonB_sf"/>
</dbReference>
<keyword evidence="2 8" id="KW-0813">Transport</keyword>
<comment type="caution">
    <text evidence="11">The sequence shown here is derived from an EMBL/GenBank/DDBJ whole genome shotgun (WGS) entry which is preliminary data.</text>
</comment>
<keyword evidence="4 8" id="KW-0812">Transmembrane</keyword>
<proteinExistence type="inferred from homology"/>
<evidence type="ECO:0000313" key="11">
    <source>
        <dbReference type="EMBL" id="MBL3658402.1"/>
    </source>
</evidence>
<keyword evidence="6 8" id="KW-0472">Membrane</keyword>
<evidence type="ECO:0000256" key="2">
    <source>
        <dbReference type="ARBA" id="ARBA00022448"/>
    </source>
</evidence>
<organism evidence="11 12">
    <name type="scientific">Fulvivirga sediminis</name>
    <dbReference type="NCBI Taxonomy" id="2803949"/>
    <lineage>
        <taxon>Bacteria</taxon>
        <taxon>Pseudomonadati</taxon>
        <taxon>Bacteroidota</taxon>
        <taxon>Cytophagia</taxon>
        <taxon>Cytophagales</taxon>
        <taxon>Fulvivirgaceae</taxon>
        <taxon>Fulvivirga</taxon>
    </lineage>
</organism>
<keyword evidence="12" id="KW-1185">Reference proteome</keyword>
<evidence type="ECO:0000256" key="7">
    <source>
        <dbReference type="ARBA" id="ARBA00023237"/>
    </source>
</evidence>
<dbReference type="InterPro" id="IPR023997">
    <property type="entry name" value="TonB-dep_OMP_SusC/RagA_CS"/>
</dbReference>
<dbReference type="InterPro" id="IPR008969">
    <property type="entry name" value="CarboxyPept-like_regulatory"/>
</dbReference>
<dbReference type="NCBIfam" id="TIGR04057">
    <property type="entry name" value="SusC_RagA_signa"/>
    <property type="match status" value="1"/>
</dbReference>
<sequence>MRIVLLFLLISAFSFAIGNASAQGVLIKIPNDGAKTTSEIFELIEAQTDFTFIYSDESIKNATSIAYKKGEVELIELLDKALSPIHCDYKITNDGAIIIRKITNQRHVIKGKITDKKGLAIPGANIVEEGTTNGVTSDLDGNYSIQVSYPATTLIISYIGYGTQDIEVNNRSVIDITLLEEASELDEVLVTALRVERNREELGYSFQNVKGDELADNPTLSVAQSLYGKVAGVNITQAATGLGGSSRVVIRGNNSINGDNQPLYIVDGIYIGNSGIASITDNKSEKFSGGLDNGDGLSSINVNDIENVSVLKGGAASALYGERGANGVIIITTKKGKANSFSVDYNGTFTLEHVNAKYKDNQTSYGSGSNGQLPDPNDIGSIQASTVRAWGPKFADAERIRIFDGSYKPYKEVDNHLQDFFRNGVSYNHNLSIFGGADNTTYRFSYGNLKKQGVIPQNEFERNSYALSTSVEMGKLTMEGKLTYIVEELDNSPALADDPNNIGFSLAGLAPNIDESWLKHYQDSQGNYYNWNPNPNLLNPYFVIAENTNHSNKNRILGNFHANYMIKNWLKADFNVGLDRFSHDVTDFLNGGTELPGKQGGSLTNREVTFQEYNIQGILFANETFGRVDVSAAVGGNHRNSARVDGGYSATGMLQRGVNNLSNFSDKVLSPKVDQEILVKSVFSYLRANYNNFLFLDLTVRNDWNSTLATPNVPNAGPKNDYSFFYPSISGSFIFSEMLQVSPRVLTFGKLRASLARTGKAPDQPYATSRYYTIGPKPLLGNPLGFIPGGTIPNGELKPEISNTFEIGTDLSFLNNRIALDFTYYRTITKNQLTVLSISQASGYYSAWQNIGEVKNNGIEAVITAGILKNSQGLNWNTTLNIAKNNNEVIRLNGKINNQVISIGRWSGVQVIAQEGKSTSELYGQSFLRSPGGEVIVGENGLPKLNPTYKTFGKAAPDWVLGFTQELSYKGFALAATMDMKFGGYVYSMTNAYAAAAGLLDQTVKGRDEYNQWVEQKLNEGLTLGEITKLQPEAGYVVDGVVEVVDSEGNVSYEKNTIAVNPQSYWGSFFGDDAAATPEPFVYSASYVKLRQLALSYTLPRKVLQNIVPRINLLRISFIGRNLWTIHSKIPNIDPESTYTAGNGQGLEYGSLPYSKSYGFNIQMTF</sequence>
<evidence type="ECO:0000256" key="9">
    <source>
        <dbReference type="SAM" id="SignalP"/>
    </source>
</evidence>
<dbReference type="InterPro" id="IPR012910">
    <property type="entry name" value="Plug_dom"/>
</dbReference>
<dbReference type="InterPro" id="IPR039426">
    <property type="entry name" value="TonB-dep_rcpt-like"/>
</dbReference>
<accession>A0A937FB64</accession>
<evidence type="ECO:0000256" key="5">
    <source>
        <dbReference type="ARBA" id="ARBA00022729"/>
    </source>
</evidence>
<dbReference type="Proteomes" id="UP000659388">
    <property type="component" value="Unassembled WGS sequence"/>
</dbReference>
<evidence type="ECO:0000313" key="12">
    <source>
        <dbReference type="Proteomes" id="UP000659388"/>
    </source>
</evidence>
<comment type="subcellular location">
    <subcellularLocation>
        <location evidence="1 8">Cell outer membrane</location>
        <topology evidence="1 8">Multi-pass membrane protein</topology>
    </subcellularLocation>
</comment>
<dbReference type="GO" id="GO:0009279">
    <property type="term" value="C:cell outer membrane"/>
    <property type="evidence" value="ECO:0007669"/>
    <property type="project" value="UniProtKB-SubCell"/>
</dbReference>
<dbReference type="Gene3D" id="2.170.130.10">
    <property type="entry name" value="TonB-dependent receptor, plug domain"/>
    <property type="match status" value="1"/>
</dbReference>
<keyword evidence="7 8" id="KW-0998">Cell outer membrane</keyword>